<feature type="region of interest" description="Disordered" evidence="1">
    <location>
        <begin position="84"/>
        <end position="107"/>
    </location>
</feature>
<dbReference type="EnsemblMetazoa" id="XM_050652669.1">
    <property type="protein sequence ID" value="XP_050508626.1"/>
    <property type="gene ID" value="LOC114335168"/>
</dbReference>
<keyword evidence="2" id="KW-0812">Transmembrane</keyword>
<dbReference type="GeneID" id="114335168"/>
<dbReference type="RefSeq" id="XP_050508626.1">
    <property type="nucleotide sequence ID" value="XM_050652669.1"/>
</dbReference>
<evidence type="ECO:0008006" key="5">
    <source>
        <dbReference type="Google" id="ProtNLM"/>
    </source>
</evidence>
<reference evidence="3" key="1">
    <citation type="submission" date="2025-05" db="UniProtKB">
        <authorList>
            <consortium name="EnsemblMetazoa"/>
        </authorList>
    </citation>
    <scope>IDENTIFICATION</scope>
</reference>
<protein>
    <recommendedName>
        <fullName evidence="5">Transmembrane protein</fullName>
    </recommendedName>
</protein>
<accession>A0ABM5KEJ8</accession>
<evidence type="ECO:0000256" key="1">
    <source>
        <dbReference type="SAM" id="MobiDB-lite"/>
    </source>
</evidence>
<sequence>MEKYKYFKVIRNQQFEMCEEAVGCRNKGHKMVQDELLSPWSRQKSISFIVLTVLFVVWACIFFPLLLRQQSNDDMDNMDMKSTTMGSTEMTGMSSTTKDMVHDHHHR</sequence>
<proteinExistence type="predicted"/>
<evidence type="ECO:0000313" key="3">
    <source>
        <dbReference type="EnsemblMetazoa" id="XP_050508626.1"/>
    </source>
</evidence>
<keyword evidence="4" id="KW-1185">Reference proteome</keyword>
<evidence type="ECO:0000313" key="4">
    <source>
        <dbReference type="Proteomes" id="UP001652700"/>
    </source>
</evidence>
<name>A0ABM5KEJ8_DIAVI</name>
<evidence type="ECO:0000256" key="2">
    <source>
        <dbReference type="SAM" id="Phobius"/>
    </source>
</evidence>
<keyword evidence="2" id="KW-0472">Membrane</keyword>
<organism evidence="3 4">
    <name type="scientific">Diabrotica virgifera virgifera</name>
    <name type="common">western corn rootworm</name>
    <dbReference type="NCBI Taxonomy" id="50390"/>
    <lineage>
        <taxon>Eukaryota</taxon>
        <taxon>Metazoa</taxon>
        <taxon>Ecdysozoa</taxon>
        <taxon>Arthropoda</taxon>
        <taxon>Hexapoda</taxon>
        <taxon>Insecta</taxon>
        <taxon>Pterygota</taxon>
        <taxon>Neoptera</taxon>
        <taxon>Endopterygota</taxon>
        <taxon>Coleoptera</taxon>
        <taxon>Polyphaga</taxon>
        <taxon>Cucujiformia</taxon>
        <taxon>Chrysomeloidea</taxon>
        <taxon>Chrysomelidae</taxon>
        <taxon>Galerucinae</taxon>
        <taxon>Diabroticina</taxon>
        <taxon>Diabroticites</taxon>
        <taxon>Diabrotica</taxon>
    </lineage>
</organism>
<keyword evidence="2" id="KW-1133">Transmembrane helix</keyword>
<feature type="compositionally biased region" description="Low complexity" evidence="1">
    <location>
        <begin position="84"/>
        <end position="98"/>
    </location>
</feature>
<feature type="transmembrane region" description="Helical" evidence="2">
    <location>
        <begin position="46"/>
        <end position="67"/>
    </location>
</feature>
<dbReference type="Proteomes" id="UP001652700">
    <property type="component" value="Unplaced"/>
</dbReference>